<keyword evidence="6" id="KW-1185">Reference proteome</keyword>
<feature type="compositionally biased region" description="Low complexity" evidence="4">
    <location>
        <begin position="34"/>
        <end position="55"/>
    </location>
</feature>
<dbReference type="GO" id="GO:0005840">
    <property type="term" value="C:ribosome"/>
    <property type="evidence" value="ECO:0007669"/>
    <property type="project" value="UniProtKB-KW"/>
</dbReference>
<sequence>MLAPLRSLRALHTTPARAGPSAADFLARLTGSQATAAGSSSSSSSAAAGSSQQATPQSPHDAARNMIGSVGMRDLTLEDDGRQPFRPNLITPPMLYAHDKLYGREHRGQKRPLLGPPKRIAKQIDPFYIRKANPVDHALNPLMAGAFINPIGKILSRAETGLTWKSQRRAGKLVRRARAMGVISYFSRVPRPGGLGDRDYKMSPF</sequence>
<evidence type="ECO:0000313" key="5">
    <source>
        <dbReference type="EMBL" id="WOO81211.1"/>
    </source>
</evidence>
<organism evidence="5 6">
    <name type="scientific">Vanrija pseudolonga</name>
    <dbReference type="NCBI Taxonomy" id="143232"/>
    <lineage>
        <taxon>Eukaryota</taxon>
        <taxon>Fungi</taxon>
        <taxon>Dikarya</taxon>
        <taxon>Basidiomycota</taxon>
        <taxon>Agaricomycotina</taxon>
        <taxon>Tremellomycetes</taxon>
        <taxon>Trichosporonales</taxon>
        <taxon>Trichosporonaceae</taxon>
        <taxon>Vanrija</taxon>
    </lineage>
</organism>
<feature type="region of interest" description="Disordered" evidence="4">
    <location>
        <begin position="34"/>
        <end position="64"/>
    </location>
</feature>
<dbReference type="Pfam" id="PF01084">
    <property type="entry name" value="Ribosomal_S18"/>
    <property type="match status" value="1"/>
</dbReference>
<dbReference type="Proteomes" id="UP000827549">
    <property type="component" value="Chromosome 3"/>
</dbReference>
<dbReference type="SUPFAM" id="SSF46911">
    <property type="entry name" value="Ribosomal protein S18"/>
    <property type="match status" value="1"/>
</dbReference>
<dbReference type="InterPro" id="IPR036870">
    <property type="entry name" value="Ribosomal_bS18_sf"/>
</dbReference>
<name>A0AAF0YB79_9TREE</name>
<keyword evidence="1 5" id="KW-0689">Ribosomal protein</keyword>
<dbReference type="RefSeq" id="XP_062627243.1">
    <property type="nucleotide sequence ID" value="XM_062771259.1"/>
</dbReference>
<dbReference type="GO" id="GO:0006412">
    <property type="term" value="P:translation"/>
    <property type="evidence" value="ECO:0007669"/>
    <property type="project" value="InterPro"/>
</dbReference>
<evidence type="ECO:0000256" key="4">
    <source>
        <dbReference type="SAM" id="MobiDB-lite"/>
    </source>
</evidence>
<dbReference type="GO" id="GO:0003735">
    <property type="term" value="F:structural constituent of ribosome"/>
    <property type="evidence" value="ECO:0007669"/>
    <property type="project" value="InterPro"/>
</dbReference>
<dbReference type="Gene3D" id="4.10.640.10">
    <property type="entry name" value="Ribosomal protein S18"/>
    <property type="match status" value="1"/>
</dbReference>
<accession>A0AAF0YB79</accession>
<evidence type="ECO:0000256" key="1">
    <source>
        <dbReference type="ARBA" id="ARBA00022980"/>
    </source>
</evidence>
<dbReference type="InterPro" id="IPR001648">
    <property type="entry name" value="Ribosomal_bS18"/>
</dbReference>
<proteinExistence type="predicted"/>
<evidence type="ECO:0000313" key="6">
    <source>
        <dbReference type="Proteomes" id="UP000827549"/>
    </source>
</evidence>
<dbReference type="GO" id="GO:1990904">
    <property type="term" value="C:ribonucleoprotein complex"/>
    <property type="evidence" value="ECO:0007669"/>
    <property type="project" value="UniProtKB-KW"/>
</dbReference>
<protein>
    <recommendedName>
        <fullName evidence="3">Small ribosomal subunit protein bS18m</fullName>
    </recommendedName>
</protein>
<evidence type="ECO:0000256" key="2">
    <source>
        <dbReference type="ARBA" id="ARBA00023274"/>
    </source>
</evidence>
<dbReference type="AlphaFoldDB" id="A0AAF0YB79"/>
<dbReference type="GeneID" id="87807971"/>
<dbReference type="EMBL" id="CP086716">
    <property type="protein sequence ID" value="WOO81211.1"/>
    <property type="molecule type" value="Genomic_DNA"/>
</dbReference>
<keyword evidence="2" id="KW-0687">Ribonucleoprotein</keyword>
<gene>
    <name evidence="5" type="primary">rpsR</name>
    <name evidence="5" type="ORF">LOC62_03G004736</name>
</gene>
<evidence type="ECO:0000256" key="3">
    <source>
        <dbReference type="ARBA" id="ARBA00035264"/>
    </source>
</evidence>
<reference evidence="5" key="1">
    <citation type="submission" date="2023-10" db="EMBL/GenBank/DDBJ databases">
        <authorList>
            <person name="Noh H."/>
        </authorList>
    </citation>
    <scope>NUCLEOTIDE SEQUENCE</scope>
    <source>
        <strain evidence="5">DUCC4014</strain>
    </source>
</reference>